<sequence>MTGVERTKLINKYLESKQQFTSKIYFSDFLKSHEDEIKILSEGLKSYRSVWTDEFAKLACKNKIEVDMKSNVVWPQIPEAVVDSENTRSDQKTSSASAITGIKRLFEGEENLEAWSLNELSGQLLIDNNNIVHQFHEYQIKSHEYFIKHRCISWKKDLKKLLSLSTILLIEDDIGSSLTASQTKQLKERVKNNIDAAKFPEEIKLEVIQVLKAFQDDDDDDLKIWSLMKKMTDMAEKNKEDLAVLQVLKTIISVAFELNKYDKVKSEMHVSTAFIHAFIKNIFKLDATHSAHWQVYCTLKQLQETNIFYSSNVLGNFSNTRPDYKVEKSLSSIESITVAYGEFKPLKAYDSDDVLQDLYRISVFSKIAKVKAGLEKILSFRSVDSRIFFYMLTREQGVDVMVKLFEVAVPTTTSSFHHIVDSFDALYTLSKIQKQISSAVVECEDNEVEDVLPWKIVEGLKDKGKKKNKTSLLT</sequence>
<name>A0A1C7MWR8_9FUNG</name>
<dbReference type="EMBL" id="LUGH01001351">
    <property type="protein sequence ID" value="OBZ81218.1"/>
    <property type="molecule type" value="Genomic_DNA"/>
</dbReference>
<gene>
    <name evidence="1" type="ORF">A0J61_10733</name>
</gene>
<evidence type="ECO:0000313" key="2">
    <source>
        <dbReference type="Proteomes" id="UP000093000"/>
    </source>
</evidence>
<comment type="caution">
    <text evidence="1">The sequence shown here is derived from an EMBL/GenBank/DDBJ whole genome shotgun (WGS) entry which is preliminary data.</text>
</comment>
<keyword evidence="2" id="KW-1185">Reference proteome</keyword>
<accession>A0A1C7MWR8</accession>
<evidence type="ECO:0000313" key="1">
    <source>
        <dbReference type="EMBL" id="OBZ81218.1"/>
    </source>
</evidence>
<reference evidence="1 2" key="1">
    <citation type="submission" date="2016-03" db="EMBL/GenBank/DDBJ databases">
        <title>Choanephora cucurbitarum.</title>
        <authorList>
            <person name="Min B."/>
            <person name="Park H."/>
            <person name="Park J.-H."/>
            <person name="Shin H.-D."/>
            <person name="Choi I.-G."/>
        </authorList>
    </citation>
    <scope>NUCLEOTIDE SEQUENCE [LARGE SCALE GENOMIC DNA]</scope>
    <source>
        <strain evidence="1 2">KUS-F28377</strain>
    </source>
</reference>
<proteinExistence type="predicted"/>
<dbReference type="InParanoid" id="A0A1C7MWR8"/>
<dbReference type="AlphaFoldDB" id="A0A1C7MWR8"/>
<protein>
    <submittedName>
        <fullName evidence="1">Uncharacterized protein</fullName>
    </submittedName>
</protein>
<dbReference type="Proteomes" id="UP000093000">
    <property type="component" value="Unassembled WGS sequence"/>
</dbReference>
<organism evidence="1 2">
    <name type="scientific">Choanephora cucurbitarum</name>
    <dbReference type="NCBI Taxonomy" id="101091"/>
    <lineage>
        <taxon>Eukaryota</taxon>
        <taxon>Fungi</taxon>
        <taxon>Fungi incertae sedis</taxon>
        <taxon>Mucoromycota</taxon>
        <taxon>Mucoromycotina</taxon>
        <taxon>Mucoromycetes</taxon>
        <taxon>Mucorales</taxon>
        <taxon>Mucorineae</taxon>
        <taxon>Choanephoraceae</taxon>
        <taxon>Choanephoroideae</taxon>
        <taxon>Choanephora</taxon>
    </lineage>
</organism>
<dbReference type="OrthoDB" id="2370938at2759"/>